<feature type="domain" description="BF1531-like N-terminal" evidence="1">
    <location>
        <begin position="76"/>
        <end position="254"/>
    </location>
</feature>
<accession>A0A382N7C6</accession>
<protein>
    <recommendedName>
        <fullName evidence="1">BF1531-like N-terminal domain-containing protein</fullName>
    </recommendedName>
</protein>
<gene>
    <name evidence="2" type="ORF">METZ01_LOCUS309927</name>
</gene>
<dbReference type="Pfam" id="PF21211">
    <property type="entry name" value="FkbH_N"/>
    <property type="match status" value="1"/>
</dbReference>
<evidence type="ECO:0000313" key="2">
    <source>
        <dbReference type="EMBL" id="SVC57073.1"/>
    </source>
</evidence>
<organism evidence="2">
    <name type="scientific">marine metagenome</name>
    <dbReference type="NCBI Taxonomy" id="408172"/>
    <lineage>
        <taxon>unclassified sequences</taxon>
        <taxon>metagenomes</taxon>
        <taxon>ecological metagenomes</taxon>
    </lineage>
</organism>
<dbReference type="Gene3D" id="3.40.50.1000">
    <property type="entry name" value="HAD superfamily/HAD-like"/>
    <property type="match status" value="1"/>
</dbReference>
<dbReference type="InterPro" id="IPR049369">
    <property type="entry name" value="BF1531-like_N"/>
</dbReference>
<dbReference type="InterPro" id="IPR036514">
    <property type="entry name" value="SGNH_hydro_sf"/>
</dbReference>
<dbReference type="InterPro" id="IPR023214">
    <property type="entry name" value="HAD_sf"/>
</dbReference>
<evidence type="ECO:0000259" key="1">
    <source>
        <dbReference type="Pfam" id="PF21211"/>
    </source>
</evidence>
<sequence>MLNKFLSELFTGKLPEALSILEGRVPEFPIPSEVLTMLRLAIFKPEQNFLSHQRIFNIWSKWGQPVLKPNPTKKKILFLSDLTADNFYPMVRLYCAAQGVEADVISPGFDSIEQTVLDSSSLMYKSSPDIVILVFSESWLQRYMGNTSLIKQCDLDSIQNTISNLISAIKSNSSADILIGNMPARAFALPAGTVSLEGVMGWNIALYGLNQWLVNQAGGRVNVIDIAEAIFASGGRQAMGNTSYFRARMAFEIPGTLSVARVIASAVCHLSGKTHRALVTDWDNTIWGGEVAELGSFGVECGRETPEALGFLMTQEYIKGLRPLGVLLAGVSRNDPKVKKIFLENMELALNLDDFS</sequence>
<proteinExistence type="predicted"/>
<name>A0A382N7C6_9ZZZZ</name>
<feature type="non-terminal residue" evidence="2">
    <location>
        <position position="356"/>
    </location>
</feature>
<dbReference type="EMBL" id="UINC01098506">
    <property type="protein sequence ID" value="SVC57073.1"/>
    <property type="molecule type" value="Genomic_DNA"/>
</dbReference>
<reference evidence="2" key="1">
    <citation type="submission" date="2018-05" db="EMBL/GenBank/DDBJ databases">
        <authorList>
            <person name="Lanie J.A."/>
            <person name="Ng W.-L."/>
            <person name="Kazmierczak K.M."/>
            <person name="Andrzejewski T.M."/>
            <person name="Davidsen T.M."/>
            <person name="Wayne K.J."/>
            <person name="Tettelin H."/>
            <person name="Glass J.I."/>
            <person name="Rusch D."/>
            <person name="Podicherti R."/>
            <person name="Tsui H.-C.T."/>
            <person name="Winkler M.E."/>
        </authorList>
    </citation>
    <scope>NUCLEOTIDE SEQUENCE</scope>
</reference>
<dbReference type="AlphaFoldDB" id="A0A382N7C6"/>
<dbReference type="Gene3D" id="3.40.50.1110">
    <property type="entry name" value="SGNH hydrolase"/>
    <property type="match status" value="1"/>
</dbReference>